<proteinExistence type="predicted"/>
<evidence type="ECO:0000313" key="5">
    <source>
        <dbReference type="Proteomes" id="UP000193570"/>
    </source>
</evidence>
<gene>
    <name evidence="4" type="primary">tfdB</name>
    <name evidence="4" type="ORF">ROJ8625_03711</name>
</gene>
<dbReference type="Pfam" id="PF01494">
    <property type="entry name" value="FAD_binding_3"/>
    <property type="match status" value="1"/>
</dbReference>
<dbReference type="Proteomes" id="UP000193570">
    <property type="component" value="Unassembled WGS sequence"/>
</dbReference>
<evidence type="ECO:0000256" key="2">
    <source>
        <dbReference type="ARBA" id="ARBA00022827"/>
    </source>
</evidence>
<dbReference type="GO" id="GO:0018666">
    <property type="term" value="F:2,4-dichlorophenol 6-monooxygenase activity"/>
    <property type="evidence" value="ECO:0007669"/>
    <property type="project" value="UniProtKB-EC"/>
</dbReference>
<sequence>MQQQRETDVLVIGTGPAGAAAAALLAEQGVACMVVNKYGWTAPTPRAHITNQRTMEVLRDLGVEDEVIAKATPNDLMGENTICASLAGEEFGRIRTWGTDVRRRADYDACSPTSMCDIPQNLLEPILINKAALGGAKVRFDTEYLGHEQDASGVTTQLRDRLTGTDYDVRSKYLIGADGANSQVVSDLELPLEGEMGKSGSINMVFEADLTKYVAHRPSVLYWVIQPGSDIGGLGIGVVRMVRPWTKWLAIWGYDVEKGAPEINESFARKIVHNLIGDDTVPVKIEATSTWTVNDMYATRLHDRRVFAAGDAIHRHPPTNGLGSNTSIQDSFNLCWKLAHVLKGRADPSLLDTYTTERAPVARQIVTRANKSLGDFPPIAMALGLPQAGSVEEMYANMAARKNETPEAATQRAALREAIAGTDYVYNAHGVEMNQRYEGPAIVTDGSAPEVFADAELYHLASSRPGAPVPHCWLWRADGSRVSTKDLCGRGRFAILTGIGGDGWKDCAREVAERHGVDIDVCLIGPGQEFEDHYGEFAMLRGTTDSGAILVRPDFHVGFRAVCFDADAVSRFHDAMASILGVKQIDSTVAAQ</sequence>
<dbReference type="AlphaFoldDB" id="A0A1X7A5U3"/>
<dbReference type="Gene3D" id="3.30.9.10">
    <property type="entry name" value="D-Amino Acid Oxidase, subunit A, domain 2"/>
    <property type="match status" value="1"/>
</dbReference>
<reference evidence="4 5" key="1">
    <citation type="submission" date="2017-03" db="EMBL/GenBank/DDBJ databases">
        <authorList>
            <person name="Afonso C.L."/>
            <person name="Miller P.J."/>
            <person name="Scott M.A."/>
            <person name="Spackman E."/>
            <person name="Goraichik I."/>
            <person name="Dimitrov K.M."/>
            <person name="Suarez D.L."/>
            <person name="Swayne D.E."/>
        </authorList>
    </citation>
    <scope>NUCLEOTIDE SEQUENCE [LARGE SCALE GENOMIC DNA]</scope>
    <source>
        <strain evidence="4 5">CECT 8625</strain>
    </source>
</reference>
<dbReference type="EMBL" id="FWFK01000008">
    <property type="protein sequence ID" value="SLN71231.1"/>
    <property type="molecule type" value="Genomic_DNA"/>
</dbReference>
<dbReference type="Gene3D" id="3.50.50.60">
    <property type="entry name" value="FAD/NAD(P)-binding domain"/>
    <property type="match status" value="1"/>
</dbReference>
<protein>
    <submittedName>
        <fullName evidence="4">2,4-dichlorophenol 6-monooxygenase</fullName>
        <ecNumber evidence="4">1.14.13.20</ecNumber>
    </submittedName>
</protein>
<evidence type="ECO:0000259" key="3">
    <source>
        <dbReference type="Pfam" id="PF01494"/>
    </source>
</evidence>
<evidence type="ECO:0000313" key="4">
    <source>
        <dbReference type="EMBL" id="SLN71231.1"/>
    </source>
</evidence>
<dbReference type="PANTHER" id="PTHR43004:SF8">
    <property type="entry name" value="FAD-BINDING DOMAIN-CONTAINING PROTEIN-RELATED"/>
    <property type="match status" value="1"/>
</dbReference>
<dbReference type="EC" id="1.14.13.20" evidence="4"/>
<evidence type="ECO:0000256" key="1">
    <source>
        <dbReference type="ARBA" id="ARBA00022630"/>
    </source>
</evidence>
<dbReference type="GO" id="GO:0071949">
    <property type="term" value="F:FAD binding"/>
    <property type="evidence" value="ECO:0007669"/>
    <property type="project" value="InterPro"/>
</dbReference>
<dbReference type="InterPro" id="IPR050641">
    <property type="entry name" value="RIFMO-like"/>
</dbReference>
<dbReference type="RefSeq" id="WP_085793380.1">
    <property type="nucleotide sequence ID" value="NZ_FWFK01000008.1"/>
</dbReference>
<organism evidence="4 5">
    <name type="scientific">Roseivivax jejudonensis</name>
    <dbReference type="NCBI Taxonomy" id="1529041"/>
    <lineage>
        <taxon>Bacteria</taxon>
        <taxon>Pseudomonadati</taxon>
        <taxon>Pseudomonadota</taxon>
        <taxon>Alphaproteobacteria</taxon>
        <taxon>Rhodobacterales</taxon>
        <taxon>Roseobacteraceae</taxon>
        <taxon>Roseivivax</taxon>
    </lineage>
</organism>
<keyword evidence="4" id="KW-0560">Oxidoreductase</keyword>
<keyword evidence="2" id="KW-0274">FAD</keyword>
<dbReference type="Gene3D" id="3.40.30.120">
    <property type="match status" value="1"/>
</dbReference>
<keyword evidence="4" id="KW-0503">Monooxygenase</keyword>
<keyword evidence="5" id="KW-1185">Reference proteome</keyword>
<dbReference type="InterPro" id="IPR002938">
    <property type="entry name" value="FAD-bd"/>
</dbReference>
<dbReference type="OrthoDB" id="9791689at2"/>
<dbReference type="PRINTS" id="PR00420">
    <property type="entry name" value="RNGMNOXGNASE"/>
</dbReference>
<name>A0A1X7A5U3_9RHOB</name>
<dbReference type="PANTHER" id="PTHR43004">
    <property type="entry name" value="TRK SYSTEM POTASSIUM UPTAKE PROTEIN"/>
    <property type="match status" value="1"/>
</dbReference>
<dbReference type="SUPFAM" id="SSF51905">
    <property type="entry name" value="FAD/NAD(P)-binding domain"/>
    <property type="match status" value="1"/>
</dbReference>
<dbReference type="InterPro" id="IPR036188">
    <property type="entry name" value="FAD/NAD-bd_sf"/>
</dbReference>
<accession>A0A1X7A5U3</accession>
<dbReference type="Pfam" id="PF21274">
    <property type="entry name" value="Rng_hyd_C"/>
    <property type="match status" value="1"/>
</dbReference>
<keyword evidence="1" id="KW-0285">Flavoprotein</keyword>
<feature type="domain" description="FAD-binding" evidence="3">
    <location>
        <begin position="6"/>
        <end position="369"/>
    </location>
</feature>